<evidence type="ECO:0000256" key="1">
    <source>
        <dbReference type="SAM" id="MobiDB-lite"/>
    </source>
</evidence>
<name>A0A8J2FPT2_9BACT</name>
<comment type="caution">
    <text evidence="2">The sequence shown here is derived from an EMBL/GenBank/DDBJ whole genome shotgun (WGS) entry which is preliminary data.</text>
</comment>
<reference evidence="2" key="1">
    <citation type="submission" date="2021-02" db="EMBL/GenBank/DDBJ databases">
        <authorList>
            <person name="Cremers G."/>
            <person name="Picone N."/>
        </authorList>
    </citation>
    <scope>NUCLEOTIDE SEQUENCE</scope>
    <source>
        <strain evidence="2">PQ17</strain>
    </source>
</reference>
<proteinExistence type="predicted"/>
<evidence type="ECO:0000313" key="2">
    <source>
        <dbReference type="EMBL" id="CAF0704960.1"/>
    </source>
</evidence>
<dbReference type="Proteomes" id="UP000663859">
    <property type="component" value="Unassembled WGS sequence"/>
</dbReference>
<feature type="region of interest" description="Disordered" evidence="1">
    <location>
        <begin position="39"/>
        <end position="109"/>
    </location>
</feature>
<organism evidence="2 3">
    <name type="scientific">Candidatus Methylacidithermus pantelleriae</name>
    <dbReference type="NCBI Taxonomy" id="2744239"/>
    <lineage>
        <taxon>Bacteria</taxon>
        <taxon>Pseudomonadati</taxon>
        <taxon>Verrucomicrobiota</taxon>
        <taxon>Methylacidiphilae</taxon>
        <taxon>Methylacidiphilales</taxon>
        <taxon>Methylacidiphilaceae</taxon>
        <taxon>Candidatus Methylacidithermus</taxon>
    </lineage>
</organism>
<dbReference type="AlphaFoldDB" id="A0A8J2FPT2"/>
<dbReference type="EMBL" id="CAJNOB010000070">
    <property type="protein sequence ID" value="CAF0704960.1"/>
    <property type="molecule type" value="Genomic_DNA"/>
</dbReference>
<sequence length="109" mass="12080">MEQGERELEDRERSAVRSARFFRRIVAIGTFFRLSLEQRQAPSLGRAQATEKIAGGEVSDSNASKKGASPREKSSEPARDSPRWKELSASSKDGRKTLPYLPSRSATSP</sequence>
<feature type="compositionally biased region" description="Basic and acidic residues" evidence="1">
    <location>
        <begin position="69"/>
        <end position="96"/>
    </location>
</feature>
<protein>
    <submittedName>
        <fullName evidence="2">Uncharacterized protein</fullName>
    </submittedName>
</protein>
<keyword evidence="3" id="KW-1185">Reference proteome</keyword>
<evidence type="ECO:0000313" key="3">
    <source>
        <dbReference type="Proteomes" id="UP000663859"/>
    </source>
</evidence>
<gene>
    <name evidence="2" type="ORF">MPNT_80040</name>
</gene>
<accession>A0A8J2FPT2</accession>